<dbReference type="EMBL" id="AOMT01000022">
    <property type="protein sequence ID" value="KDN25214.1"/>
    <property type="molecule type" value="Genomic_DNA"/>
</dbReference>
<organism evidence="2 3">
    <name type="scientific">Moraxella bovoculi 237</name>
    <dbReference type="NCBI Taxonomy" id="743974"/>
    <lineage>
        <taxon>Bacteria</taxon>
        <taxon>Pseudomonadati</taxon>
        <taxon>Pseudomonadota</taxon>
        <taxon>Gammaproteobacteria</taxon>
        <taxon>Moraxellales</taxon>
        <taxon>Moraxellaceae</taxon>
        <taxon>Moraxella</taxon>
    </lineage>
</organism>
<feature type="chain" id="PRO_5001627372" description="Lipoprotein" evidence="1">
    <location>
        <begin position="27"/>
        <end position="78"/>
    </location>
</feature>
<sequence>MNRKSLTTAALSATVLLTACASGPYANDPQARNSVVASTMAGAAISALSLSDGDRKDIGKGAVVGAVVGAGTGYVLAK</sequence>
<feature type="signal peptide" evidence="1">
    <location>
        <begin position="1"/>
        <end position="26"/>
    </location>
</feature>
<dbReference type="AlphaFoldDB" id="A0A066UM47"/>
<reference evidence="2 3" key="1">
    <citation type="journal article" date="2014" name="Genome Announc.">
        <title>Draft Genome Sequence of Moraxella bovoculi Strain 237T (ATCC BAA-1259T) Isolated from a Calf with Infectious Bovine Keratoconjunctivitis.</title>
        <authorList>
            <person name="Calcutt M.J."/>
            <person name="Foecking M.F."/>
            <person name="Martin N.T."/>
            <person name="Mhlanga-Mutangadura T."/>
            <person name="Reilly T.J."/>
        </authorList>
    </citation>
    <scope>NUCLEOTIDE SEQUENCE [LARGE SCALE GENOMIC DNA]</scope>
    <source>
        <strain evidence="2 3">237</strain>
    </source>
</reference>
<evidence type="ECO:0000313" key="2">
    <source>
        <dbReference type="EMBL" id="KDN25214.1"/>
    </source>
</evidence>
<name>A0A066UM47_9GAMM</name>
<comment type="caution">
    <text evidence="2">The sequence shown here is derived from an EMBL/GenBank/DDBJ whole genome shotgun (WGS) entry which is preliminary data.</text>
</comment>
<proteinExistence type="predicted"/>
<accession>A0A066UM47</accession>
<evidence type="ECO:0000256" key="1">
    <source>
        <dbReference type="SAM" id="SignalP"/>
    </source>
</evidence>
<keyword evidence="3" id="KW-1185">Reference proteome</keyword>
<protein>
    <recommendedName>
        <fullName evidence="4">Lipoprotein</fullName>
    </recommendedName>
</protein>
<keyword evidence="1" id="KW-0732">Signal</keyword>
<evidence type="ECO:0008006" key="4">
    <source>
        <dbReference type="Google" id="ProtNLM"/>
    </source>
</evidence>
<dbReference type="Proteomes" id="UP000035860">
    <property type="component" value="Unassembled WGS sequence"/>
</dbReference>
<gene>
    <name evidence="2" type="ORF">MBO_05384</name>
</gene>
<dbReference type="RefSeq" id="WP_036365097.1">
    <property type="nucleotide sequence ID" value="NZ_AOMT01000022.1"/>
</dbReference>
<dbReference type="PROSITE" id="PS51257">
    <property type="entry name" value="PROKAR_LIPOPROTEIN"/>
    <property type="match status" value="1"/>
</dbReference>
<evidence type="ECO:0000313" key="3">
    <source>
        <dbReference type="Proteomes" id="UP000035860"/>
    </source>
</evidence>